<accession>A0A5J5EDF7</accession>
<feature type="region of interest" description="Disordered" evidence="1">
    <location>
        <begin position="178"/>
        <end position="207"/>
    </location>
</feature>
<gene>
    <name evidence="2" type="ORF">FN846DRAFT_982211</name>
</gene>
<evidence type="ECO:0000256" key="1">
    <source>
        <dbReference type="SAM" id="MobiDB-lite"/>
    </source>
</evidence>
<comment type="caution">
    <text evidence="2">The sequence shown here is derived from an EMBL/GenBank/DDBJ whole genome shotgun (WGS) entry which is preliminary data.</text>
</comment>
<dbReference type="EMBL" id="VXIS01000611">
    <property type="protein sequence ID" value="KAA8892738.1"/>
    <property type="molecule type" value="Genomic_DNA"/>
</dbReference>
<protein>
    <recommendedName>
        <fullName evidence="4">TPR-like protein</fullName>
    </recommendedName>
</protein>
<keyword evidence="3" id="KW-1185">Reference proteome</keyword>
<sequence>MPPPPSGRRRFHTSSKKNKKVPETADDFLDAGIEYEESGDRWKPGDKQKALRFYNRAIEAYQSAIRLNPRSFDATYNKARLEYKVSQEREFVPRGELLGLLETALQSHRECMRLDPQNEDALFNTAQVHSSLADALLNSRDGDPTTLKPAAIEHLCTACEIFSKCLEKQEALFASYSQPPPAIDETMEQDQETGGVSLPGQPSDDTMADAEDEQYAVIQEPVTLSTILDTLIELLTTLSTLLPLLTSPSATIATAESLLSDRLQALIPSLPERQTEIFITAAVLRCAIAESLFRSTSDVAKWEEAIAQAFGTDWKWQESADALCAKSDAHASLASAVAEPALAWKHYAFSSQALGNAASLEPQKAKIYLARGDTELIRSRIECPQRTGQVRDVLRKNAGVFYRGAARLAQHKEADVKREAEVKEAVVRWENGDRGVLDPRDAIARDIVQEACDDEIFGAGIWERIVEASS</sequence>
<dbReference type="Gene3D" id="1.25.40.10">
    <property type="entry name" value="Tetratricopeptide repeat domain"/>
    <property type="match status" value="1"/>
</dbReference>
<evidence type="ECO:0008006" key="4">
    <source>
        <dbReference type="Google" id="ProtNLM"/>
    </source>
</evidence>
<dbReference type="InParanoid" id="A0A5J5EDF7"/>
<organism evidence="2 3">
    <name type="scientific">Sphaerosporella brunnea</name>
    <dbReference type="NCBI Taxonomy" id="1250544"/>
    <lineage>
        <taxon>Eukaryota</taxon>
        <taxon>Fungi</taxon>
        <taxon>Dikarya</taxon>
        <taxon>Ascomycota</taxon>
        <taxon>Pezizomycotina</taxon>
        <taxon>Pezizomycetes</taxon>
        <taxon>Pezizales</taxon>
        <taxon>Pyronemataceae</taxon>
        <taxon>Sphaerosporella</taxon>
    </lineage>
</organism>
<dbReference type="AlphaFoldDB" id="A0A5J5EDF7"/>
<reference evidence="2 3" key="1">
    <citation type="submission" date="2019-09" db="EMBL/GenBank/DDBJ databases">
        <title>Draft genome of the ectomycorrhizal ascomycete Sphaerosporella brunnea.</title>
        <authorList>
            <consortium name="DOE Joint Genome Institute"/>
            <person name="Benucci G.M."/>
            <person name="Marozzi G."/>
            <person name="Antonielli L."/>
            <person name="Sanchez S."/>
            <person name="Marco P."/>
            <person name="Wang X."/>
            <person name="Falini L.B."/>
            <person name="Barry K."/>
            <person name="Haridas S."/>
            <person name="Lipzen A."/>
            <person name="Labutti K."/>
            <person name="Grigoriev I.V."/>
            <person name="Murat C."/>
            <person name="Martin F."/>
            <person name="Albertini E."/>
            <person name="Donnini D."/>
            <person name="Bonito G."/>
        </authorList>
    </citation>
    <scope>NUCLEOTIDE SEQUENCE [LARGE SCALE GENOMIC DNA]</scope>
    <source>
        <strain evidence="2 3">Sb_GMNB300</strain>
    </source>
</reference>
<dbReference type="SUPFAM" id="SSF48452">
    <property type="entry name" value="TPR-like"/>
    <property type="match status" value="1"/>
</dbReference>
<dbReference type="Proteomes" id="UP000326924">
    <property type="component" value="Unassembled WGS sequence"/>
</dbReference>
<proteinExistence type="predicted"/>
<name>A0A5J5EDF7_9PEZI</name>
<evidence type="ECO:0000313" key="3">
    <source>
        <dbReference type="Proteomes" id="UP000326924"/>
    </source>
</evidence>
<dbReference type="InterPro" id="IPR011990">
    <property type="entry name" value="TPR-like_helical_dom_sf"/>
</dbReference>
<feature type="compositionally biased region" description="Basic residues" evidence="1">
    <location>
        <begin position="7"/>
        <end position="19"/>
    </location>
</feature>
<evidence type="ECO:0000313" key="2">
    <source>
        <dbReference type="EMBL" id="KAA8892738.1"/>
    </source>
</evidence>
<feature type="region of interest" description="Disordered" evidence="1">
    <location>
        <begin position="1"/>
        <end position="25"/>
    </location>
</feature>
<dbReference type="OrthoDB" id="5328412at2759"/>